<dbReference type="InterPro" id="IPR035901">
    <property type="entry name" value="GIY-YIG_endonuc_sf"/>
</dbReference>
<evidence type="ECO:0000313" key="3">
    <source>
        <dbReference type="Proteomes" id="UP000187313"/>
    </source>
</evidence>
<dbReference type="RefSeq" id="WP_076298367.1">
    <property type="nucleotide sequence ID" value="NZ_MPTD01000002.1"/>
</dbReference>
<proteinExistence type="predicted"/>
<dbReference type="Pfam" id="PF01541">
    <property type="entry name" value="GIY-YIG"/>
    <property type="match status" value="1"/>
</dbReference>
<sequence>MGKKLTIFLVDGSETGPRTIEIGNWSGKAVYSQRSSLPKIIERQEFNRPGIYILKSMPNNENYNERIYIGEAENLRKRLKQHLADSDRDFTEIVAFISKDEMLTKSHIKHLESRIITLAKDAKTAEIDNTIQPELTTLPEADISDMGYFLEQIKLILPVVNFMFLVPSTIRQSEDVSVLKQTESNNEIVYTAKSKKVLAKLIETEKGYVVLSGSQSSKVTSNSISEGWVKQRNKLIETGVLIDGGELYIFKENAIFSSISAATAVVLGRQAAGPVEWVDSSGKTFKQNQEKKFEGGFNEEDS</sequence>
<dbReference type="InterPro" id="IPR025579">
    <property type="entry name" value="DUF4357"/>
</dbReference>
<protein>
    <recommendedName>
        <fullName evidence="1">GIY-YIG domain-containing protein</fullName>
    </recommendedName>
</protein>
<comment type="caution">
    <text evidence="2">The sequence shown here is derived from an EMBL/GenBank/DDBJ whole genome shotgun (WGS) entry which is preliminary data.</text>
</comment>
<dbReference type="Pfam" id="PF14267">
    <property type="entry name" value="DUF4357"/>
    <property type="match status" value="1"/>
</dbReference>
<name>A0ABX3HXL7_9BACL</name>
<organism evidence="2 3">
    <name type="scientific">Paenibacillus odorifer</name>
    <dbReference type="NCBI Taxonomy" id="189426"/>
    <lineage>
        <taxon>Bacteria</taxon>
        <taxon>Bacillati</taxon>
        <taxon>Bacillota</taxon>
        <taxon>Bacilli</taxon>
        <taxon>Bacillales</taxon>
        <taxon>Paenibacillaceae</taxon>
        <taxon>Paenibacillus</taxon>
    </lineage>
</organism>
<dbReference type="InterPro" id="IPR000305">
    <property type="entry name" value="GIY-YIG_endonuc"/>
</dbReference>
<dbReference type="PROSITE" id="PS50164">
    <property type="entry name" value="GIY_YIG"/>
    <property type="match status" value="1"/>
</dbReference>
<reference evidence="2 3" key="1">
    <citation type="submission" date="2016-10" db="EMBL/GenBank/DDBJ databases">
        <title>Paenibacillus species isolates.</title>
        <authorList>
            <person name="Beno S.M."/>
        </authorList>
    </citation>
    <scope>NUCLEOTIDE SEQUENCE [LARGE SCALE GENOMIC DNA]</scope>
    <source>
        <strain evidence="2 3">FSL R5-0923</strain>
    </source>
</reference>
<dbReference type="EMBL" id="MPTD01000002">
    <property type="protein sequence ID" value="OMD55332.1"/>
    <property type="molecule type" value="Genomic_DNA"/>
</dbReference>
<gene>
    <name evidence="2" type="ORF">BSK51_04600</name>
</gene>
<dbReference type="Proteomes" id="UP000187313">
    <property type="component" value="Unassembled WGS sequence"/>
</dbReference>
<keyword evidence="3" id="KW-1185">Reference proteome</keyword>
<feature type="domain" description="GIY-YIG" evidence="1">
    <location>
        <begin position="47"/>
        <end position="125"/>
    </location>
</feature>
<dbReference type="SUPFAM" id="SSF82771">
    <property type="entry name" value="GIY-YIG endonuclease"/>
    <property type="match status" value="1"/>
</dbReference>
<dbReference type="Gene3D" id="3.40.1440.10">
    <property type="entry name" value="GIY-YIG endonuclease"/>
    <property type="match status" value="1"/>
</dbReference>
<accession>A0ABX3HXL7</accession>
<evidence type="ECO:0000259" key="1">
    <source>
        <dbReference type="PROSITE" id="PS50164"/>
    </source>
</evidence>
<dbReference type="CDD" id="cd10447">
    <property type="entry name" value="GIY-YIG_unchar_2"/>
    <property type="match status" value="1"/>
</dbReference>
<evidence type="ECO:0000313" key="2">
    <source>
        <dbReference type="EMBL" id="OMD55332.1"/>
    </source>
</evidence>